<feature type="domain" description="Solute-binding protein family 5" evidence="5">
    <location>
        <begin position="73"/>
        <end position="419"/>
    </location>
</feature>
<dbReference type="GO" id="GO:0042597">
    <property type="term" value="C:periplasmic space"/>
    <property type="evidence" value="ECO:0007669"/>
    <property type="project" value="UniProtKB-ARBA"/>
</dbReference>
<evidence type="ECO:0000256" key="3">
    <source>
        <dbReference type="ARBA" id="ARBA00022729"/>
    </source>
</evidence>
<name>A0A7S8E6M3_9CHLR</name>
<dbReference type="PIRSF" id="PIRSF002741">
    <property type="entry name" value="MppA"/>
    <property type="match status" value="1"/>
</dbReference>
<dbReference type="Gene3D" id="3.40.190.10">
    <property type="entry name" value="Periplasmic binding protein-like II"/>
    <property type="match status" value="1"/>
</dbReference>
<dbReference type="InterPro" id="IPR030678">
    <property type="entry name" value="Peptide/Ni-bd"/>
</dbReference>
<dbReference type="InterPro" id="IPR000914">
    <property type="entry name" value="SBP_5_dom"/>
</dbReference>
<feature type="chain" id="PRO_5032601966" evidence="4">
    <location>
        <begin position="27"/>
        <end position="508"/>
    </location>
</feature>
<evidence type="ECO:0000259" key="5">
    <source>
        <dbReference type="Pfam" id="PF00496"/>
    </source>
</evidence>
<proteinExistence type="inferred from homology"/>
<dbReference type="Gene3D" id="3.10.105.10">
    <property type="entry name" value="Dipeptide-binding Protein, Domain 3"/>
    <property type="match status" value="1"/>
</dbReference>
<evidence type="ECO:0000313" key="6">
    <source>
        <dbReference type="EMBL" id="QPC81332.1"/>
    </source>
</evidence>
<dbReference type="SUPFAM" id="SSF53850">
    <property type="entry name" value="Periplasmic binding protein-like II"/>
    <property type="match status" value="1"/>
</dbReference>
<dbReference type="Gene3D" id="3.90.76.10">
    <property type="entry name" value="Dipeptide-binding Protein, Domain 1"/>
    <property type="match status" value="1"/>
</dbReference>
<dbReference type="GO" id="GO:0015833">
    <property type="term" value="P:peptide transport"/>
    <property type="evidence" value="ECO:0007669"/>
    <property type="project" value="TreeGrafter"/>
</dbReference>
<evidence type="ECO:0000256" key="2">
    <source>
        <dbReference type="ARBA" id="ARBA00022448"/>
    </source>
</evidence>
<accession>A0A7S8E6M3</accession>
<sequence length="508" mass="55956">MKKVALFAPLLLVIALVTGMGFSVSAQTSGGVLHAAHDAEWTGLDPHVASTVSSFYVLANVVESLTTMDDNIEIAPLLATEWEQSEDGNTWTFHLREGVLFSNGEELTADTVVFSMNRILNPDTGSGRVSSVGGPDAVWEAVDTYTVTVTTPEPNAILPILLTNRGTSIVHPDSVDENGVIVVPIGTGPFTVEDLDGTISMTLAKNENYWQEGLPYLDAVEVTVIQEDAAREAALLGGEVDFITSIAPQAVEALQENPDVEVQVAPALAYKYLGLNLTREPLDNKLVRQAIAYAINREEICAAGDFGLCTPLYGGPIDTSSPWYFDYAPYEQDLDKARELLAEAGYPDGFEMELMPTSTYQDSVRQAQVLQAQLAQVGITTTINAPEWAEWLELEGSFQFDGYLCSWNGLTDVENYYYLQHRTDEVFNFTGYSNPEFDALVDEGRTMSDFDERYAIYEQANQILVDDAPYVYFYNPAFVRAMSPNVEGYVLRSDNANLYMNTWLGEGE</sequence>
<organism evidence="6 7">
    <name type="scientific">Phototrophicus methaneseepsis</name>
    <dbReference type="NCBI Taxonomy" id="2710758"/>
    <lineage>
        <taxon>Bacteria</taxon>
        <taxon>Bacillati</taxon>
        <taxon>Chloroflexota</taxon>
        <taxon>Candidatus Thermofontia</taxon>
        <taxon>Phototrophicales</taxon>
        <taxon>Phototrophicaceae</taxon>
        <taxon>Phototrophicus</taxon>
    </lineage>
</organism>
<evidence type="ECO:0000256" key="1">
    <source>
        <dbReference type="ARBA" id="ARBA00005695"/>
    </source>
</evidence>
<feature type="signal peptide" evidence="4">
    <location>
        <begin position="1"/>
        <end position="26"/>
    </location>
</feature>
<dbReference type="KEGG" id="pmet:G4Y79_16720"/>
<dbReference type="InterPro" id="IPR039424">
    <property type="entry name" value="SBP_5"/>
</dbReference>
<dbReference type="AlphaFoldDB" id="A0A7S8E6M3"/>
<dbReference type="GO" id="GO:1904680">
    <property type="term" value="F:peptide transmembrane transporter activity"/>
    <property type="evidence" value="ECO:0007669"/>
    <property type="project" value="TreeGrafter"/>
</dbReference>
<dbReference type="Pfam" id="PF00496">
    <property type="entry name" value="SBP_bac_5"/>
    <property type="match status" value="1"/>
</dbReference>
<dbReference type="RefSeq" id="WP_195169405.1">
    <property type="nucleotide sequence ID" value="NZ_CP062983.1"/>
</dbReference>
<comment type="similarity">
    <text evidence="1">Belongs to the bacterial solute-binding protein 5 family.</text>
</comment>
<evidence type="ECO:0000313" key="7">
    <source>
        <dbReference type="Proteomes" id="UP000594468"/>
    </source>
</evidence>
<protein>
    <submittedName>
        <fullName evidence="6">ABC transporter substrate-binding protein</fullName>
    </submittedName>
</protein>
<dbReference type="Proteomes" id="UP000594468">
    <property type="component" value="Chromosome"/>
</dbReference>
<evidence type="ECO:0000256" key="4">
    <source>
        <dbReference type="SAM" id="SignalP"/>
    </source>
</evidence>
<keyword evidence="7" id="KW-1185">Reference proteome</keyword>
<dbReference type="PANTHER" id="PTHR30290">
    <property type="entry name" value="PERIPLASMIC BINDING COMPONENT OF ABC TRANSPORTER"/>
    <property type="match status" value="1"/>
</dbReference>
<keyword evidence="2" id="KW-0813">Transport</keyword>
<dbReference type="GO" id="GO:0043190">
    <property type="term" value="C:ATP-binding cassette (ABC) transporter complex"/>
    <property type="evidence" value="ECO:0007669"/>
    <property type="project" value="InterPro"/>
</dbReference>
<gene>
    <name evidence="6" type="ORF">G4Y79_16720</name>
</gene>
<dbReference type="EMBL" id="CP062983">
    <property type="protein sequence ID" value="QPC81332.1"/>
    <property type="molecule type" value="Genomic_DNA"/>
</dbReference>
<reference evidence="6 7" key="1">
    <citation type="submission" date="2020-02" db="EMBL/GenBank/DDBJ databases">
        <authorList>
            <person name="Zheng R.K."/>
            <person name="Sun C.M."/>
        </authorList>
    </citation>
    <scope>NUCLEOTIDE SEQUENCE [LARGE SCALE GENOMIC DNA]</scope>
    <source>
        <strain evidence="7">rifampicinis</strain>
    </source>
</reference>
<keyword evidence="3 4" id="KW-0732">Signal</keyword>
<dbReference type="PANTHER" id="PTHR30290:SF9">
    <property type="entry name" value="OLIGOPEPTIDE-BINDING PROTEIN APPA"/>
    <property type="match status" value="1"/>
</dbReference>